<reference evidence="4" key="1">
    <citation type="journal article" date="2019" name="Int. J. Syst. Evol. Microbiol.">
        <title>The Global Catalogue of Microorganisms (GCM) 10K type strain sequencing project: providing services to taxonomists for standard genome sequencing and annotation.</title>
        <authorList>
            <consortium name="The Broad Institute Genomics Platform"/>
            <consortium name="The Broad Institute Genome Sequencing Center for Infectious Disease"/>
            <person name="Wu L."/>
            <person name="Ma J."/>
        </authorList>
    </citation>
    <scope>NUCLEOTIDE SEQUENCE [LARGE SCALE GENOMIC DNA]</scope>
    <source>
        <strain evidence="4">JCM 17809</strain>
    </source>
</reference>
<proteinExistence type="predicted"/>
<sequence>MVTTSDSTSSTHPAPVSPQPRKRTPLARAWTSVASIPLFFVVSFVAQTVIYALTGYDPSSGTVPLWANLAAGLPGLAIVLVPCVAGVVYGWRAVRAGVRAGLVPAVLAALLGVGAVVLTAANL</sequence>
<accession>A0ABP8KEN7</accession>
<evidence type="ECO:0000313" key="3">
    <source>
        <dbReference type="EMBL" id="GAA4405526.1"/>
    </source>
</evidence>
<name>A0ABP8KEN7_9MICO</name>
<feature type="compositionally biased region" description="Polar residues" evidence="1">
    <location>
        <begin position="1"/>
        <end position="12"/>
    </location>
</feature>
<feature type="region of interest" description="Disordered" evidence="1">
    <location>
        <begin position="1"/>
        <end position="23"/>
    </location>
</feature>
<protein>
    <recommendedName>
        <fullName evidence="5">Bacitracin resistance protein</fullName>
    </recommendedName>
</protein>
<feature type="transmembrane region" description="Helical" evidence="2">
    <location>
        <begin position="29"/>
        <end position="53"/>
    </location>
</feature>
<comment type="caution">
    <text evidence="3">The sequence shown here is derived from an EMBL/GenBank/DDBJ whole genome shotgun (WGS) entry which is preliminary data.</text>
</comment>
<keyword evidence="2" id="KW-1133">Transmembrane helix</keyword>
<dbReference type="EMBL" id="BAABGM010000012">
    <property type="protein sequence ID" value="GAA4405526.1"/>
    <property type="molecule type" value="Genomic_DNA"/>
</dbReference>
<evidence type="ECO:0000313" key="4">
    <source>
        <dbReference type="Proteomes" id="UP001500945"/>
    </source>
</evidence>
<organism evidence="3 4">
    <name type="scientific">Fodinibacter luteus</name>
    <dbReference type="NCBI Taxonomy" id="552064"/>
    <lineage>
        <taxon>Bacteria</taxon>
        <taxon>Bacillati</taxon>
        <taxon>Actinomycetota</taxon>
        <taxon>Actinomycetes</taxon>
        <taxon>Micrococcales</taxon>
        <taxon>Intrasporangiaceae</taxon>
        <taxon>Fodinibacter (ex Wang et al. 2009)</taxon>
    </lineage>
</organism>
<evidence type="ECO:0000256" key="2">
    <source>
        <dbReference type="SAM" id="Phobius"/>
    </source>
</evidence>
<keyword evidence="4" id="KW-1185">Reference proteome</keyword>
<keyword evidence="2" id="KW-0472">Membrane</keyword>
<dbReference type="Proteomes" id="UP001500945">
    <property type="component" value="Unassembled WGS sequence"/>
</dbReference>
<feature type="transmembrane region" description="Helical" evidence="2">
    <location>
        <begin position="65"/>
        <end position="89"/>
    </location>
</feature>
<keyword evidence="2" id="KW-0812">Transmembrane</keyword>
<evidence type="ECO:0008006" key="5">
    <source>
        <dbReference type="Google" id="ProtNLM"/>
    </source>
</evidence>
<evidence type="ECO:0000256" key="1">
    <source>
        <dbReference type="SAM" id="MobiDB-lite"/>
    </source>
</evidence>
<feature type="transmembrane region" description="Helical" evidence="2">
    <location>
        <begin position="101"/>
        <end position="121"/>
    </location>
</feature>
<gene>
    <name evidence="3" type="ORF">GCM10023168_19310</name>
</gene>